<evidence type="ECO:0000313" key="1">
    <source>
        <dbReference type="EMBL" id="KAJ6759223.1"/>
    </source>
</evidence>
<gene>
    <name evidence="1" type="ORF">OIU74_025819</name>
</gene>
<keyword evidence="2" id="KW-1185">Reference proteome</keyword>
<name>A0A9Q1A5Q5_9ROSI</name>
<dbReference type="AlphaFoldDB" id="A0A9Q1A5Q5"/>
<organism evidence="1 2">
    <name type="scientific">Salix koriyanagi</name>
    <dbReference type="NCBI Taxonomy" id="2511006"/>
    <lineage>
        <taxon>Eukaryota</taxon>
        <taxon>Viridiplantae</taxon>
        <taxon>Streptophyta</taxon>
        <taxon>Embryophyta</taxon>
        <taxon>Tracheophyta</taxon>
        <taxon>Spermatophyta</taxon>
        <taxon>Magnoliopsida</taxon>
        <taxon>eudicotyledons</taxon>
        <taxon>Gunneridae</taxon>
        <taxon>Pentapetalae</taxon>
        <taxon>rosids</taxon>
        <taxon>fabids</taxon>
        <taxon>Malpighiales</taxon>
        <taxon>Salicaceae</taxon>
        <taxon>Saliceae</taxon>
        <taxon>Salix</taxon>
    </lineage>
</organism>
<reference evidence="1" key="1">
    <citation type="submission" date="2022-11" db="EMBL/GenBank/DDBJ databases">
        <authorList>
            <person name="Hyden B.L."/>
            <person name="Feng K."/>
            <person name="Yates T."/>
            <person name="Jawdy S."/>
            <person name="Smart L.B."/>
            <person name="Muchero W."/>
        </authorList>
    </citation>
    <scope>NUCLEOTIDE SEQUENCE</scope>
    <source>
        <tissue evidence="1">Shoot tip</tissue>
    </source>
</reference>
<proteinExistence type="predicted"/>
<sequence length="27" mass="2828">MPIGRGCPPAIVGAYCPASTMIPPWEL</sequence>
<accession>A0A9Q1A5Q5</accession>
<dbReference type="EMBL" id="JAPFFM010000006">
    <property type="protein sequence ID" value="KAJ6759223.1"/>
    <property type="molecule type" value="Genomic_DNA"/>
</dbReference>
<protein>
    <submittedName>
        <fullName evidence="1">Uncharacterized protein</fullName>
    </submittedName>
</protein>
<comment type="caution">
    <text evidence="1">The sequence shown here is derived from an EMBL/GenBank/DDBJ whole genome shotgun (WGS) entry which is preliminary data.</text>
</comment>
<reference evidence="1" key="2">
    <citation type="journal article" date="2023" name="Int. J. Mol. Sci.">
        <title>De Novo Assembly and Annotation of 11 Diverse Shrub Willow (Salix) Genomes Reveals Novel Gene Organization in Sex-Linked Regions.</title>
        <authorList>
            <person name="Hyden B."/>
            <person name="Feng K."/>
            <person name="Yates T.B."/>
            <person name="Jawdy S."/>
            <person name="Cereghino C."/>
            <person name="Smart L.B."/>
            <person name="Muchero W."/>
        </authorList>
    </citation>
    <scope>NUCLEOTIDE SEQUENCE</scope>
    <source>
        <tissue evidence="1">Shoot tip</tissue>
    </source>
</reference>
<dbReference type="Proteomes" id="UP001151752">
    <property type="component" value="Chromosome 18"/>
</dbReference>
<feature type="non-terminal residue" evidence="1">
    <location>
        <position position="27"/>
    </location>
</feature>
<evidence type="ECO:0000313" key="2">
    <source>
        <dbReference type="Proteomes" id="UP001151752"/>
    </source>
</evidence>